<proteinExistence type="predicted"/>
<feature type="region of interest" description="Disordered" evidence="1">
    <location>
        <begin position="57"/>
        <end position="98"/>
    </location>
</feature>
<dbReference type="EMBL" id="JAMKFB020000014">
    <property type="protein sequence ID" value="KAL0176670.1"/>
    <property type="molecule type" value="Genomic_DNA"/>
</dbReference>
<feature type="compositionally biased region" description="Pro residues" evidence="1">
    <location>
        <begin position="81"/>
        <end position="98"/>
    </location>
</feature>
<dbReference type="AlphaFoldDB" id="A0ABD0PRL6"/>
<dbReference type="Proteomes" id="UP001529510">
    <property type="component" value="Unassembled WGS sequence"/>
</dbReference>
<evidence type="ECO:0000256" key="1">
    <source>
        <dbReference type="SAM" id="MobiDB-lite"/>
    </source>
</evidence>
<evidence type="ECO:0000313" key="3">
    <source>
        <dbReference type="Proteomes" id="UP001529510"/>
    </source>
</evidence>
<organism evidence="2 3">
    <name type="scientific">Cirrhinus mrigala</name>
    <name type="common">Mrigala</name>
    <dbReference type="NCBI Taxonomy" id="683832"/>
    <lineage>
        <taxon>Eukaryota</taxon>
        <taxon>Metazoa</taxon>
        <taxon>Chordata</taxon>
        <taxon>Craniata</taxon>
        <taxon>Vertebrata</taxon>
        <taxon>Euteleostomi</taxon>
        <taxon>Actinopterygii</taxon>
        <taxon>Neopterygii</taxon>
        <taxon>Teleostei</taxon>
        <taxon>Ostariophysi</taxon>
        <taxon>Cypriniformes</taxon>
        <taxon>Cyprinidae</taxon>
        <taxon>Labeoninae</taxon>
        <taxon>Labeonini</taxon>
        <taxon>Cirrhinus</taxon>
    </lineage>
</organism>
<keyword evidence="3" id="KW-1185">Reference proteome</keyword>
<name>A0ABD0PRL6_CIRMR</name>
<protein>
    <submittedName>
        <fullName evidence="2">Uncharacterized protein</fullName>
    </submittedName>
</protein>
<feature type="non-terminal residue" evidence="2">
    <location>
        <position position="98"/>
    </location>
</feature>
<sequence>STPVMVSCVTTNMPVNYVMHMGQPYPSAVAQPASSVMYMLPHGSVLSAPLPNYGPVPTASTPMYNSVPNSPPPNYDKLSDAPPPNYSPVPSASPPAYE</sequence>
<evidence type="ECO:0000313" key="2">
    <source>
        <dbReference type="EMBL" id="KAL0176670.1"/>
    </source>
</evidence>
<reference evidence="2 3" key="1">
    <citation type="submission" date="2024-05" db="EMBL/GenBank/DDBJ databases">
        <title>Genome sequencing and assembly of Indian major carp, Cirrhinus mrigala (Hamilton, 1822).</title>
        <authorList>
            <person name="Mohindra V."/>
            <person name="Chowdhury L.M."/>
            <person name="Lal K."/>
            <person name="Jena J.K."/>
        </authorList>
    </citation>
    <scope>NUCLEOTIDE SEQUENCE [LARGE SCALE GENOMIC DNA]</scope>
    <source>
        <strain evidence="2">CM1030</strain>
        <tissue evidence="2">Blood</tissue>
    </source>
</reference>
<gene>
    <name evidence="2" type="ORF">M9458_029000</name>
</gene>
<feature type="non-terminal residue" evidence="2">
    <location>
        <position position="1"/>
    </location>
</feature>
<comment type="caution">
    <text evidence="2">The sequence shown here is derived from an EMBL/GenBank/DDBJ whole genome shotgun (WGS) entry which is preliminary data.</text>
</comment>
<accession>A0ABD0PRL6</accession>